<dbReference type="RefSeq" id="WP_111352265.1">
    <property type="nucleotide sequence ID" value="NZ_QHHQ01000011.1"/>
</dbReference>
<dbReference type="Pfam" id="PF02608">
    <property type="entry name" value="Bmp"/>
    <property type="match status" value="1"/>
</dbReference>
<dbReference type="CDD" id="cd06304">
    <property type="entry name" value="PBP1_BmpA_Med_PnrA-like"/>
    <property type="match status" value="1"/>
</dbReference>
<name>A0A8B2NHD8_9HYPH</name>
<evidence type="ECO:0000256" key="7">
    <source>
        <dbReference type="SAM" id="SignalP"/>
    </source>
</evidence>
<feature type="signal peptide" evidence="7">
    <location>
        <begin position="1"/>
        <end position="25"/>
    </location>
</feature>
<evidence type="ECO:0000256" key="6">
    <source>
        <dbReference type="ARBA" id="ARBA00023288"/>
    </source>
</evidence>
<evidence type="ECO:0000256" key="1">
    <source>
        <dbReference type="ARBA" id="ARBA00004193"/>
    </source>
</evidence>
<evidence type="ECO:0000256" key="5">
    <source>
        <dbReference type="ARBA" id="ARBA00023136"/>
    </source>
</evidence>
<evidence type="ECO:0000313" key="9">
    <source>
        <dbReference type="EMBL" id="RAH96742.1"/>
    </source>
</evidence>
<dbReference type="GO" id="GO:0005886">
    <property type="term" value="C:plasma membrane"/>
    <property type="evidence" value="ECO:0007669"/>
    <property type="project" value="UniProtKB-SubCell"/>
</dbReference>
<reference evidence="9 10" key="1">
    <citation type="submission" date="2018-05" db="EMBL/GenBank/DDBJ databases">
        <title>Acuticoccus sediminis sp. nov., isolated from deep-sea sediment of Indian Ocean.</title>
        <authorList>
            <person name="Liu X."/>
            <person name="Lai Q."/>
            <person name="Du Y."/>
            <person name="Sun F."/>
            <person name="Zhang X."/>
            <person name="Wang S."/>
            <person name="Shao Z."/>
        </authorList>
    </citation>
    <scope>NUCLEOTIDE SEQUENCE [LARGE SCALE GENOMIC DNA]</scope>
    <source>
        <strain evidence="9 10">PTG4-2</strain>
    </source>
</reference>
<dbReference type="EMBL" id="QHHQ01000011">
    <property type="protein sequence ID" value="RAH96742.1"/>
    <property type="molecule type" value="Genomic_DNA"/>
</dbReference>
<sequence length="331" mass="33979">MSRTLRFRAALAAFAIAASLTAAQADEPVRVGGLFAGRIDDGGFMQAGYTGLAKAGDALGVTIDYTDGIKPEPDLLAEALRALAADHTLVIAHGGQNSAAAKTVAAEFPDVTFVVTQGGVTGDNLSSYEVLQEQSAFLAGVLAARVTKTGTVGHMSGIKVKPGLKGRAAYIAGVAYADPDVTVLTNFSGDQDDNALSAKIANAMADAGADVVFTMLNAGRTGAIDAMRERGVRQIGNVVDWTAIDPVFVGSAMADSGMALFDAVSDYVSGAFEPGVVRRIGLDTPEAVSLAVADDVPQAVRDELAAVAAKIVAGEIEVPTEWEGEEFTVAD</sequence>
<keyword evidence="4 7" id="KW-0732">Signal</keyword>
<proteinExistence type="inferred from homology"/>
<evidence type="ECO:0000256" key="2">
    <source>
        <dbReference type="ARBA" id="ARBA00008610"/>
    </source>
</evidence>
<evidence type="ECO:0000313" key="10">
    <source>
        <dbReference type="Proteomes" id="UP000249590"/>
    </source>
</evidence>
<dbReference type="InterPro" id="IPR003760">
    <property type="entry name" value="PnrA-like"/>
</dbReference>
<evidence type="ECO:0000259" key="8">
    <source>
        <dbReference type="Pfam" id="PF02608"/>
    </source>
</evidence>
<keyword evidence="5" id="KW-0472">Membrane</keyword>
<keyword evidence="3" id="KW-1003">Cell membrane</keyword>
<keyword evidence="10" id="KW-1185">Reference proteome</keyword>
<dbReference type="InterPro" id="IPR028082">
    <property type="entry name" value="Peripla_BP_I"/>
</dbReference>
<comment type="caution">
    <text evidence="9">The sequence shown here is derived from an EMBL/GenBank/DDBJ whole genome shotgun (WGS) entry which is preliminary data.</text>
</comment>
<dbReference type="AlphaFoldDB" id="A0A8B2NHD8"/>
<evidence type="ECO:0000256" key="4">
    <source>
        <dbReference type="ARBA" id="ARBA00022729"/>
    </source>
</evidence>
<feature type="chain" id="PRO_5032793150" evidence="7">
    <location>
        <begin position="26"/>
        <end position="331"/>
    </location>
</feature>
<organism evidence="9 10">
    <name type="scientific">Acuticoccus sediminis</name>
    <dbReference type="NCBI Taxonomy" id="2184697"/>
    <lineage>
        <taxon>Bacteria</taxon>
        <taxon>Pseudomonadati</taxon>
        <taxon>Pseudomonadota</taxon>
        <taxon>Alphaproteobacteria</taxon>
        <taxon>Hyphomicrobiales</taxon>
        <taxon>Amorphaceae</taxon>
        <taxon>Acuticoccus</taxon>
    </lineage>
</organism>
<feature type="domain" description="ABC transporter substrate-binding protein PnrA-like" evidence="8">
    <location>
        <begin position="30"/>
        <end position="320"/>
    </location>
</feature>
<dbReference type="Gene3D" id="3.40.50.2300">
    <property type="match status" value="2"/>
</dbReference>
<dbReference type="PANTHER" id="PTHR34296">
    <property type="entry name" value="TRANSCRIPTIONAL ACTIVATOR PROTEIN MED"/>
    <property type="match status" value="1"/>
</dbReference>
<comment type="subcellular location">
    <subcellularLocation>
        <location evidence="1">Cell membrane</location>
        <topology evidence="1">Lipid-anchor</topology>
    </subcellularLocation>
</comment>
<gene>
    <name evidence="9" type="ORF">DLJ53_31250</name>
</gene>
<dbReference type="OrthoDB" id="149576at2"/>
<dbReference type="InterPro" id="IPR050957">
    <property type="entry name" value="BMP_lipoprotein"/>
</dbReference>
<evidence type="ECO:0000256" key="3">
    <source>
        <dbReference type="ARBA" id="ARBA00022475"/>
    </source>
</evidence>
<dbReference type="PANTHER" id="PTHR34296:SF2">
    <property type="entry name" value="ABC TRANSPORTER GUANOSINE-BINDING PROTEIN NUPN"/>
    <property type="match status" value="1"/>
</dbReference>
<keyword evidence="6" id="KW-0449">Lipoprotein</keyword>
<comment type="similarity">
    <text evidence="2">Belongs to the BMP lipoprotein family.</text>
</comment>
<dbReference type="Proteomes" id="UP000249590">
    <property type="component" value="Unassembled WGS sequence"/>
</dbReference>
<accession>A0A8B2NHD8</accession>
<protein>
    <submittedName>
        <fullName evidence="9">BMP family ABC transporter substrate-binding protein</fullName>
    </submittedName>
</protein>
<dbReference type="SUPFAM" id="SSF53822">
    <property type="entry name" value="Periplasmic binding protein-like I"/>
    <property type="match status" value="1"/>
</dbReference>